<organism evidence="15 16">
    <name type="scientific">Nyssa sinensis</name>
    <dbReference type="NCBI Taxonomy" id="561372"/>
    <lineage>
        <taxon>Eukaryota</taxon>
        <taxon>Viridiplantae</taxon>
        <taxon>Streptophyta</taxon>
        <taxon>Embryophyta</taxon>
        <taxon>Tracheophyta</taxon>
        <taxon>Spermatophyta</taxon>
        <taxon>Magnoliopsida</taxon>
        <taxon>eudicotyledons</taxon>
        <taxon>Gunneridae</taxon>
        <taxon>Pentapetalae</taxon>
        <taxon>asterids</taxon>
        <taxon>Cornales</taxon>
        <taxon>Nyssaceae</taxon>
        <taxon>Nyssa</taxon>
    </lineage>
</organism>
<evidence type="ECO:0000256" key="9">
    <source>
        <dbReference type="SAM" id="Phobius"/>
    </source>
</evidence>
<keyword evidence="16" id="KW-1185">Reference proteome</keyword>
<feature type="signal peptide" evidence="10">
    <location>
        <begin position="1"/>
        <end position="25"/>
    </location>
</feature>
<dbReference type="SUPFAM" id="SSF57414">
    <property type="entry name" value="Hairpin loop containing domain-like"/>
    <property type="match status" value="1"/>
</dbReference>
<evidence type="ECO:0000256" key="10">
    <source>
        <dbReference type="SAM" id="SignalP"/>
    </source>
</evidence>
<dbReference type="SUPFAM" id="SSF51110">
    <property type="entry name" value="alpha-D-mannose-specific plant lectins"/>
    <property type="match status" value="2"/>
</dbReference>
<evidence type="ECO:0000259" key="13">
    <source>
        <dbReference type="PROSITE" id="PS50927"/>
    </source>
</evidence>
<dbReference type="InterPro" id="IPR001480">
    <property type="entry name" value="Bulb-type_lectin_dom"/>
</dbReference>
<dbReference type="PROSITE" id="PS50222">
    <property type="entry name" value="EF_HAND_2"/>
    <property type="match status" value="1"/>
</dbReference>
<gene>
    <name evidence="15" type="ORF">F0562_018961</name>
</gene>
<accession>A0A5J4ZCX5</accession>
<keyword evidence="2 10" id="KW-0732">Signal</keyword>
<protein>
    <recommendedName>
        <fullName evidence="1">non-specific serine/threonine protein kinase</fullName>
        <ecNumber evidence="1">2.7.11.1</ecNumber>
    </recommendedName>
</protein>
<feature type="domain" description="EF-hand" evidence="12">
    <location>
        <begin position="1044"/>
        <end position="1079"/>
    </location>
</feature>
<dbReference type="PANTHER" id="PTHR32444:SF63">
    <property type="entry name" value="G-TYPE LECTIN S-RECEPTOR-LIKE SERINE_THREONINE-PROTEIN KINASE RKS1"/>
    <property type="match status" value="1"/>
</dbReference>
<evidence type="ECO:0000259" key="12">
    <source>
        <dbReference type="PROSITE" id="PS50222"/>
    </source>
</evidence>
<dbReference type="PROSITE" id="PS50927">
    <property type="entry name" value="BULB_LECTIN"/>
    <property type="match status" value="2"/>
</dbReference>
<dbReference type="InterPro" id="IPR000858">
    <property type="entry name" value="S_locus_glycoprot_dom"/>
</dbReference>
<feature type="domain" description="Apple" evidence="14">
    <location>
        <begin position="771"/>
        <end position="852"/>
    </location>
</feature>
<keyword evidence="4" id="KW-1015">Disulfide bond</keyword>
<evidence type="ECO:0000256" key="8">
    <source>
        <dbReference type="PROSITE-ProRule" id="PRU00076"/>
    </source>
</evidence>
<dbReference type="AlphaFoldDB" id="A0A5J4ZCX5"/>
<keyword evidence="9" id="KW-0472">Membrane</keyword>
<dbReference type="CDD" id="cd00054">
    <property type="entry name" value="EGF_CA"/>
    <property type="match status" value="1"/>
</dbReference>
<dbReference type="CDD" id="cd00028">
    <property type="entry name" value="B_lectin"/>
    <property type="match status" value="1"/>
</dbReference>
<dbReference type="Pfam" id="PF01453">
    <property type="entry name" value="B_lectin"/>
    <property type="match status" value="2"/>
</dbReference>
<dbReference type="InterPro" id="IPR003609">
    <property type="entry name" value="Pan_app"/>
</dbReference>
<dbReference type="GO" id="GO:0048544">
    <property type="term" value="P:recognition of pollen"/>
    <property type="evidence" value="ECO:0007669"/>
    <property type="project" value="InterPro"/>
</dbReference>
<keyword evidence="9" id="KW-1133">Transmembrane helix</keyword>
<comment type="catalytic activity">
    <reaction evidence="6">
        <text>L-threonyl-[protein] + ATP = O-phospho-L-threonyl-[protein] + ADP + H(+)</text>
        <dbReference type="Rhea" id="RHEA:46608"/>
        <dbReference type="Rhea" id="RHEA-COMP:11060"/>
        <dbReference type="Rhea" id="RHEA-COMP:11605"/>
        <dbReference type="ChEBI" id="CHEBI:15378"/>
        <dbReference type="ChEBI" id="CHEBI:30013"/>
        <dbReference type="ChEBI" id="CHEBI:30616"/>
        <dbReference type="ChEBI" id="CHEBI:61977"/>
        <dbReference type="ChEBI" id="CHEBI:456216"/>
        <dbReference type="EC" id="2.7.11.1"/>
    </reaction>
</comment>
<keyword evidence="3" id="KW-0106">Calcium</keyword>
<feature type="domain" description="Bulb-type lectin" evidence="13">
    <location>
        <begin position="449"/>
        <end position="576"/>
    </location>
</feature>
<evidence type="ECO:0000313" key="15">
    <source>
        <dbReference type="EMBL" id="KAA8515428.1"/>
    </source>
</evidence>
<feature type="domain" description="EGF-like" evidence="11">
    <location>
        <begin position="713"/>
        <end position="751"/>
    </location>
</feature>
<comment type="caution">
    <text evidence="8">Lacks conserved residue(s) required for the propagation of feature annotation.</text>
</comment>
<dbReference type="InterPro" id="IPR018247">
    <property type="entry name" value="EF_Hand_1_Ca_BS"/>
</dbReference>
<proteinExistence type="predicted"/>
<dbReference type="PROSITE" id="PS50948">
    <property type="entry name" value="PAN"/>
    <property type="match status" value="2"/>
</dbReference>
<dbReference type="GO" id="GO:0005509">
    <property type="term" value="F:calcium ion binding"/>
    <property type="evidence" value="ECO:0007669"/>
    <property type="project" value="InterPro"/>
</dbReference>
<evidence type="ECO:0000259" key="14">
    <source>
        <dbReference type="PROSITE" id="PS50948"/>
    </source>
</evidence>
<dbReference type="InterPro" id="IPR000742">
    <property type="entry name" value="EGF"/>
</dbReference>
<dbReference type="InterPro" id="IPR011009">
    <property type="entry name" value="Kinase-like_dom_sf"/>
</dbReference>
<evidence type="ECO:0000256" key="2">
    <source>
        <dbReference type="ARBA" id="ARBA00022729"/>
    </source>
</evidence>
<sequence>MAIVNFAILCYSLVLVLSLSEISIATDVLSSLQSINDGQTLVSAGEKFQLGFFSPGNSRNRYLGIWKSCLNIQNISSKATVAQLLDSGNLVMRDEKDQNAENYLWQSFDHPSDTLLAGTKLGRDMKTGLNRYLRSWKSSDDPSPGEFSYGIDHRGLPQLVIRKGFVTEFRSGPWDGVKFSGIPLLPNFIFNPKVISNSEEAYYEYYGHYNESAFTRSVLSYTRSIQRYVWNNITLEWFIMNSLPSDPCDKYDQCGSNSICTISDPRICSCLTGYIPKSSQDSDMLVSSSGCIREYPLNCSKGEGFIKIEGVKMPDLLQFWMNTSMTLKDCEEKCLKNCSCTAYAYSDATGEGNGSCLMWYGDLIDIRRIAETGNRNFYIRVTASDLELISNSKKKRRLVLMMIAVSATSVVLLVASCIIWKKRMQTQGTQLDPEAKDEENLDLPFSTSADTITSNQSIKDGDIVISNAKSFALGFFSPDNSTKRYVGIWYYKVSEQTVVWVANRDSPINDTSGILSIDRTGNLVIHDQRQNNIPLWSTNASALSAAAANNCSAQLLDSGNLVLFQGDSKRVVAWQSFDYPTNTLLPDMKLGADRRTGLNWFLTSWKSRDDPGTGEYSYKMDLSGFPEFFLYKGSDPVWRTGPWNGIRWSGVPEMNPNFIFNVIYVDNDDEVSVIYGIHNASIFSRLMVNETGVVQRLTWHDGGRGWVGFWSAPKDTCDEYNGCGAYGDCDSRNASAFDCTCLPGFEPKSARDWYLRDGSGGCMRKRGRQVCGSGDGFVKVTNAKVPDTSTARADLKLGIKACEELCLSNCSCTAYTNADVRGEGSGCMTWYGELVDTRAYTNGGQDLYVRVDAVELAQYSKSKKGHQNRRMVAIIAASVALASFLAIFLAYCLVMKRRKGRKREIELLSSPLSLRDSPRVTELDENSTSSDLPFFNLSTIVAATDNFSSANKLGQGGFGSVYKVIHLDMINISTFFHFPQSTMETRRAVQYFEDLLPVMAERLGGEGLIEELCKGFRLLMDGEKEVITFESLKRNSALLGLQDLRDDEIQSMVREGDLDGDGALNQMEFCVLMFRLTPELMDVAGRLLDEALLQNLSH</sequence>
<keyword evidence="5" id="KW-0325">Glycoprotein</keyword>
<feature type="domain" description="Bulb-type lectin" evidence="13">
    <location>
        <begin position="26"/>
        <end position="146"/>
    </location>
</feature>
<dbReference type="EC" id="2.7.11.1" evidence="1"/>
<dbReference type="PANTHER" id="PTHR32444">
    <property type="entry name" value="BULB-TYPE LECTIN DOMAIN-CONTAINING PROTEIN"/>
    <property type="match status" value="1"/>
</dbReference>
<feature type="transmembrane region" description="Helical" evidence="9">
    <location>
        <begin position="398"/>
        <end position="420"/>
    </location>
</feature>
<dbReference type="SMART" id="SM00473">
    <property type="entry name" value="PAN_AP"/>
    <property type="match status" value="2"/>
</dbReference>
<comment type="catalytic activity">
    <reaction evidence="7">
        <text>L-seryl-[protein] + ATP = O-phospho-L-seryl-[protein] + ADP + H(+)</text>
        <dbReference type="Rhea" id="RHEA:17989"/>
        <dbReference type="Rhea" id="RHEA-COMP:9863"/>
        <dbReference type="Rhea" id="RHEA-COMP:11604"/>
        <dbReference type="ChEBI" id="CHEBI:15378"/>
        <dbReference type="ChEBI" id="CHEBI:29999"/>
        <dbReference type="ChEBI" id="CHEBI:30616"/>
        <dbReference type="ChEBI" id="CHEBI:83421"/>
        <dbReference type="ChEBI" id="CHEBI:456216"/>
        <dbReference type="EC" id="2.7.11.1"/>
    </reaction>
</comment>
<name>A0A5J4ZCX5_9ASTE</name>
<dbReference type="SUPFAM" id="SSF47473">
    <property type="entry name" value="EF-hand"/>
    <property type="match status" value="1"/>
</dbReference>
<dbReference type="Pfam" id="PF00954">
    <property type="entry name" value="S_locus_glycop"/>
    <property type="match status" value="2"/>
</dbReference>
<evidence type="ECO:0000256" key="4">
    <source>
        <dbReference type="ARBA" id="ARBA00023157"/>
    </source>
</evidence>
<dbReference type="Pfam" id="PF13833">
    <property type="entry name" value="EF-hand_8"/>
    <property type="match status" value="1"/>
</dbReference>
<dbReference type="InterPro" id="IPR011992">
    <property type="entry name" value="EF-hand-dom_pair"/>
</dbReference>
<dbReference type="Proteomes" id="UP000325577">
    <property type="component" value="Linkage Group LG9"/>
</dbReference>
<dbReference type="OrthoDB" id="785331at2759"/>
<dbReference type="FunFam" id="2.90.10.10:FF:000005">
    <property type="entry name" value="G-type lectin S-receptor-like serine/threonine-protein kinase"/>
    <property type="match status" value="1"/>
</dbReference>
<evidence type="ECO:0000256" key="5">
    <source>
        <dbReference type="ARBA" id="ARBA00023180"/>
    </source>
</evidence>
<dbReference type="PROSITE" id="PS00018">
    <property type="entry name" value="EF_HAND_1"/>
    <property type="match status" value="1"/>
</dbReference>
<evidence type="ECO:0000256" key="7">
    <source>
        <dbReference type="ARBA" id="ARBA00048679"/>
    </source>
</evidence>
<keyword evidence="9" id="KW-0812">Transmembrane</keyword>
<dbReference type="PROSITE" id="PS50026">
    <property type="entry name" value="EGF_3"/>
    <property type="match status" value="1"/>
</dbReference>
<dbReference type="SUPFAM" id="SSF56112">
    <property type="entry name" value="Protein kinase-like (PK-like)"/>
    <property type="match status" value="1"/>
</dbReference>
<evidence type="ECO:0000313" key="16">
    <source>
        <dbReference type="Proteomes" id="UP000325577"/>
    </source>
</evidence>
<dbReference type="Gene3D" id="2.90.10.10">
    <property type="entry name" value="Bulb-type lectin domain"/>
    <property type="match status" value="2"/>
</dbReference>
<dbReference type="GO" id="GO:0004674">
    <property type="term" value="F:protein serine/threonine kinase activity"/>
    <property type="evidence" value="ECO:0007669"/>
    <property type="project" value="UniProtKB-EC"/>
</dbReference>
<dbReference type="FunFam" id="2.90.10.30:FF:000003">
    <property type="entry name" value="Os04g0303100 protein"/>
    <property type="match status" value="1"/>
</dbReference>
<keyword evidence="8" id="KW-0245">EGF-like domain</keyword>
<evidence type="ECO:0000256" key="1">
    <source>
        <dbReference type="ARBA" id="ARBA00012513"/>
    </source>
</evidence>
<dbReference type="EMBL" id="CM018052">
    <property type="protein sequence ID" value="KAA8515428.1"/>
    <property type="molecule type" value="Genomic_DNA"/>
</dbReference>
<dbReference type="InterPro" id="IPR036426">
    <property type="entry name" value="Bulb-type_lectin_dom_sf"/>
</dbReference>
<dbReference type="SMART" id="SM00108">
    <property type="entry name" value="B_lectin"/>
    <property type="match status" value="2"/>
</dbReference>
<evidence type="ECO:0000256" key="3">
    <source>
        <dbReference type="ARBA" id="ARBA00022837"/>
    </source>
</evidence>
<dbReference type="InterPro" id="IPR002048">
    <property type="entry name" value="EF_hand_dom"/>
</dbReference>
<dbReference type="CDD" id="cd01098">
    <property type="entry name" value="PAN_AP_plant"/>
    <property type="match status" value="2"/>
</dbReference>
<dbReference type="Gene3D" id="3.30.200.20">
    <property type="entry name" value="Phosphorylase Kinase, domain 1"/>
    <property type="match status" value="1"/>
</dbReference>
<evidence type="ECO:0000259" key="11">
    <source>
        <dbReference type="PROSITE" id="PS50026"/>
    </source>
</evidence>
<reference evidence="15 16" key="1">
    <citation type="submission" date="2019-09" db="EMBL/GenBank/DDBJ databases">
        <title>A chromosome-level genome assembly of the Chinese tupelo Nyssa sinensis.</title>
        <authorList>
            <person name="Yang X."/>
            <person name="Kang M."/>
            <person name="Yang Y."/>
            <person name="Xiong H."/>
            <person name="Wang M."/>
            <person name="Zhang Z."/>
            <person name="Wang Z."/>
            <person name="Wu H."/>
            <person name="Ma T."/>
            <person name="Liu J."/>
            <person name="Xi Z."/>
        </authorList>
    </citation>
    <scope>NUCLEOTIDE SEQUENCE [LARGE SCALE GENOMIC DNA]</scope>
    <source>
        <strain evidence="15">J267</strain>
        <tissue evidence="15">Leaf</tissue>
    </source>
</reference>
<feature type="domain" description="Apple" evidence="14">
    <location>
        <begin position="299"/>
        <end position="382"/>
    </location>
</feature>
<feature type="chain" id="PRO_5023902908" description="non-specific serine/threonine protein kinase" evidence="10">
    <location>
        <begin position="26"/>
        <end position="1098"/>
    </location>
</feature>
<evidence type="ECO:0000256" key="6">
    <source>
        <dbReference type="ARBA" id="ARBA00047899"/>
    </source>
</evidence>
<dbReference type="Gene3D" id="1.10.238.10">
    <property type="entry name" value="EF-hand"/>
    <property type="match status" value="1"/>
</dbReference>
<feature type="transmembrane region" description="Helical" evidence="9">
    <location>
        <begin position="871"/>
        <end position="891"/>
    </location>
</feature>
<dbReference type="Pfam" id="PF08276">
    <property type="entry name" value="PAN_2"/>
    <property type="match status" value="2"/>
</dbReference>